<dbReference type="CDD" id="cd00917">
    <property type="entry name" value="PG-PI_TP"/>
    <property type="match status" value="1"/>
</dbReference>
<feature type="chain" id="PRO_5018240723" description="Phosphatidylglycerol/phosphatidylinositol transfer protein" evidence="8">
    <location>
        <begin position="22"/>
        <end position="167"/>
    </location>
</feature>
<dbReference type="GO" id="GO:0032366">
    <property type="term" value="P:intracellular sterol transport"/>
    <property type="evidence" value="ECO:0007669"/>
    <property type="project" value="InterPro"/>
</dbReference>
<dbReference type="SMART" id="SM00737">
    <property type="entry name" value="ML"/>
    <property type="match status" value="1"/>
</dbReference>
<dbReference type="Proteomes" id="UP000275078">
    <property type="component" value="Unassembled WGS sequence"/>
</dbReference>
<dbReference type="Gene3D" id="2.60.40.770">
    <property type="match status" value="1"/>
</dbReference>
<evidence type="ECO:0000259" key="9">
    <source>
        <dbReference type="SMART" id="SM00737"/>
    </source>
</evidence>
<dbReference type="InterPro" id="IPR039670">
    <property type="entry name" value="NPC2-like"/>
</dbReference>
<dbReference type="SUPFAM" id="SSF81296">
    <property type="entry name" value="E set domains"/>
    <property type="match status" value="1"/>
</dbReference>
<dbReference type="EMBL" id="ML119822">
    <property type="protein sequence ID" value="RPA73407.1"/>
    <property type="molecule type" value="Genomic_DNA"/>
</dbReference>
<dbReference type="InterPro" id="IPR003172">
    <property type="entry name" value="ML_dom"/>
</dbReference>
<dbReference type="GO" id="GO:0032934">
    <property type="term" value="F:sterol binding"/>
    <property type="evidence" value="ECO:0007669"/>
    <property type="project" value="InterPro"/>
</dbReference>
<dbReference type="InterPro" id="IPR014756">
    <property type="entry name" value="Ig_E-set"/>
</dbReference>
<keyword evidence="6 8" id="KW-0732">Signal</keyword>
<feature type="signal peptide" evidence="8">
    <location>
        <begin position="1"/>
        <end position="21"/>
    </location>
</feature>
<keyword evidence="7" id="KW-0445">Lipid transport</keyword>
<dbReference type="OrthoDB" id="6409159at2759"/>
<keyword evidence="11" id="KW-1185">Reference proteome</keyword>
<evidence type="ECO:0000313" key="10">
    <source>
        <dbReference type="EMBL" id="RPA73407.1"/>
    </source>
</evidence>
<gene>
    <name evidence="10" type="ORF">BJ508DRAFT_371127</name>
</gene>
<comment type="similarity">
    <text evidence="2">Belongs to the NPC2 family.</text>
</comment>
<feature type="domain" description="MD-2-related lipid-recognition" evidence="9">
    <location>
        <begin position="44"/>
        <end position="165"/>
    </location>
</feature>
<reference evidence="10 11" key="1">
    <citation type="journal article" date="2018" name="Nat. Ecol. Evol.">
        <title>Pezizomycetes genomes reveal the molecular basis of ectomycorrhizal truffle lifestyle.</title>
        <authorList>
            <person name="Murat C."/>
            <person name="Payen T."/>
            <person name="Noel B."/>
            <person name="Kuo A."/>
            <person name="Morin E."/>
            <person name="Chen J."/>
            <person name="Kohler A."/>
            <person name="Krizsan K."/>
            <person name="Balestrini R."/>
            <person name="Da Silva C."/>
            <person name="Montanini B."/>
            <person name="Hainaut M."/>
            <person name="Levati E."/>
            <person name="Barry K.W."/>
            <person name="Belfiori B."/>
            <person name="Cichocki N."/>
            <person name="Clum A."/>
            <person name="Dockter R.B."/>
            <person name="Fauchery L."/>
            <person name="Guy J."/>
            <person name="Iotti M."/>
            <person name="Le Tacon F."/>
            <person name="Lindquist E.A."/>
            <person name="Lipzen A."/>
            <person name="Malagnac F."/>
            <person name="Mello A."/>
            <person name="Molinier V."/>
            <person name="Miyauchi S."/>
            <person name="Poulain J."/>
            <person name="Riccioni C."/>
            <person name="Rubini A."/>
            <person name="Sitrit Y."/>
            <person name="Splivallo R."/>
            <person name="Traeger S."/>
            <person name="Wang M."/>
            <person name="Zifcakova L."/>
            <person name="Wipf D."/>
            <person name="Zambonelli A."/>
            <person name="Paolocci F."/>
            <person name="Nowrousian M."/>
            <person name="Ottonello S."/>
            <person name="Baldrian P."/>
            <person name="Spatafora J.W."/>
            <person name="Henrissat B."/>
            <person name="Nagy L.G."/>
            <person name="Aury J.M."/>
            <person name="Wincker P."/>
            <person name="Grigoriev I.V."/>
            <person name="Bonfante P."/>
            <person name="Martin F.M."/>
        </authorList>
    </citation>
    <scope>NUCLEOTIDE SEQUENCE [LARGE SCALE GENOMIC DNA]</scope>
    <source>
        <strain evidence="10 11">RN42</strain>
    </source>
</reference>
<name>A0A3N4HJA8_ASCIM</name>
<keyword evidence="5" id="KW-0813">Transport</keyword>
<dbReference type="Pfam" id="PF02221">
    <property type="entry name" value="E1_DerP2_DerF2"/>
    <property type="match status" value="1"/>
</dbReference>
<dbReference type="PANTHER" id="PTHR11306">
    <property type="entry name" value="NIEMANN PICK TYPE C2 PROTEIN NPC2-RELATED"/>
    <property type="match status" value="1"/>
</dbReference>
<evidence type="ECO:0000256" key="8">
    <source>
        <dbReference type="SAM" id="SignalP"/>
    </source>
</evidence>
<dbReference type="AlphaFoldDB" id="A0A3N4HJA8"/>
<protein>
    <recommendedName>
        <fullName evidence="4">Phosphatidylglycerol/phosphatidylinositol transfer protein</fullName>
    </recommendedName>
</protein>
<evidence type="ECO:0000256" key="2">
    <source>
        <dbReference type="ARBA" id="ARBA00006370"/>
    </source>
</evidence>
<proteinExistence type="inferred from homology"/>
<dbReference type="FunFam" id="2.60.40.770:FF:000004">
    <property type="entry name" value="Phosphatidylglycerol/phosphatidylinositol transfer protein"/>
    <property type="match status" value="1"/>
</dbReference>
<dbReference type="PANTHER" id="PTHR11306:SF0">
    <property type="entry name" value="PHOSPHATIDYLGLYCEROL_PHOSPHATIDYLINOSITOL TRANSFER PROTEIN"/>
    <property type="match status" value="1"/>
</dbReference>
<dbReference type="STRING" id="1160509.A0A3N4HJA8"/>
<evidence type="ECO:0000313" key="11">
    <source>
        <dbReference type="Proteomes" id="UP000275078"/>
    </source>
</evidence>
<accession>A0A3N4HJA8</accession>
<sequence>MHFSNLIAVLPVFASLSAAAALKSPANVSILGSTGPEVPGENPLKFCSKPSEDLIQIDKVDLVPNPPLPGQTLSISAAGTVKKPILEGSYISLSVKYGYIKLIQQELDLCENVHEVGLECPIAPGDLLLQKEVDLPKAIPPGKYTVLANVYNQDDDQITCLTANAQV</sequence>
<comment type="function">
    <text evidence="1">Catalyzes the intermembrane transfer of phosphatidylglycerol and phosphatidylinositol.</text>
</comment>
<organism evidence="10 11">
    <name type="scientific">Ascobolus immersus RN42</name>
    <dbReference type="NCBI Taxonomy" id="1160509"/>
    <lineage>
        <taxon>Eukaryota</taxon>
        <taxon>Fungi</taxon>
        <taxon>Dikarya</taxon>
        <taxon>Ascomycota</taxon>
        <taxon>Pezizomycotina</taxon>
        <taxon>Pezizomycetes</taxon>
        <taxon>Pezizales</taxon>
        <taxon>Ascobolaceae</taxon>
        <taxon>Ascobolus</taxon>
    </lineage>
</organism>
<evidence type="ECO:0000256" key="6">
    <source>
        <dbReference type="ARBA" id="ARBA00022729"/>
    </source>
</evidence>
<evidence type="ECO:0000256" key="7">
    <source>
        <dbReference type="ARBA" id="ARBA00023055"/>
    </source>
</evidence>
<evidence type="ECO:0000256" key="4">
    <source>
        <dbReference type="ARBA" id="ARBA00016056"/>
    </source>
</evidence>
<evidence type="ECO:0000256" key="3">
    <source>
        <dbReference type="ARBA" id="ARBA00011245"/>
    </source>
</evidence>
<dbReference type="InterPro" id="IPR033917">
    <property type="entry name" value="ML_PG-PI_TP"/>
</dbReference>
<comment type="subunit">
    <text evidence="3">Monomer.</text>
</comment>
<evidence type="ECO:0000256" key="1">
    <source>
        <dbReference type="ARBA" id="ARBA00002053"/>
    </source>
</evidence>
<evidence type="ECO:0000256" key="5">
    <source>
        <dbReference type="ARBA" id="ARBA00022448"/>
    </source>
</evidence>